<evidence type="ECO:0000256" key="1">
    <source>
        <dbReference type="ARBA" id="ARBA00004496"/>
    </source>
</evidence>
<dbReference type="Proteomes" id="UP000744438">
    <property type="component" value="Unassembled WGS sequence"/>
</dbReference>
<evidence type="ECO:0000313" key="7">
    <source>
        <dbReference type="Proteomes" id="UP000744438"/>
    </source>
</evidence>
<keyword evidence="4" id="KW-0963">Cytoplasm</keyword>
<reference evidence="6" key="1">
    <citation type="submission" date="2020-10" db="EMBL/GenBank/DDBJ databases">
        <title>Microbiome of the Black Sea water column analyzed by genome centric metagenomics.</title>
        <authorList>
            <person name="Cabello-Yeves P.J."/>
            <person name="Callieri C."/>
            <person name="Picazo A."/>
            <person name="Mehrshad M."/>
            <person name="Haro-Moreno J.M."/>
            <person name="Roda-Garcia J."/>
            <person name="Dzembekova N."/>
            <person name="Slabakova V."/>
            <person name="Slabakova N."/>
            <person name="Moncheva S."/>
            <person name="Rodriguez-Valera F."/>
        </authorList>
    </citation>
    <scope>NUCLEOTIDE SEQUENCE</scope>
    <source>
        <strain evidence="6">BS307-5m-G49</strain>
    </source>
</reference>
<dbReference type="GO" id="GO:0005737">
    <property type="term" value="C:cytoplasm"/>
    <property type="evidence" value="ECO:0007669"/>
    <property type="project" value="UniProtKB-SubCell"/>
</dbReference>
<dbReference type="SUPFAM" id="SSF109910">
    <property type="entry name" value="YgfY-like"/>
    <property type="match status" value="1"/>
</dbReference>
<protein>
    <recommendedName>
        <fullName evidence="3">FAD assembly factor SdhE</fullName>
    </recommendedName>
</protein>
<comment type="caution">
    <text evidence="6">The sequence shown here is derived from an EMBL/GenBank/DDBJ whole genome shotgun (WGS) entry which is preliminary data.</text>
</comment>
<dbReference type="PANTHER" id="PTHR39585">
    <property type="entry name" value="FAD ASSEMBLY FACTOR SDHE"/>
    <property type="match status" value="1"/>
</dbReference>
<evidence type="ECO:0000256" key="5">
    <source>
        <dbReference type="ARBA" id="ARBA00023186"/>
    </source>
</evidence>
<dbReference type="InterPro" id="IPR036714">
    <property type="entry name" value="SDH_sf"/>
</dbReference>
<evidence type="ECO:0000256" key="2">
    <source>
        <dbReference type="ARBA" id="ARBA00008571"/>
    </source>
</evidence>
<name>A0A937LFK8_9GAMM</name>
<comment type="similarity">
    <text evidence="2">Belongs to the SdhE FAD assembly factor family.</text>
</comment>
<evidence type="ECO:0000313" key="6">
    <source>
        <dbReference type="EMBL" id="MBL6811623.1"/>
    </source>
</evidence>
<dbReference type="InterPro" id="IPR005631">
    <property type="entry name" value="SDH"/>
</dbReference>
<gene>
    <name evidence="6" type="ORF">ISQ63_01920</name>
</gene>
<proteinExistence type="inferred from homology"/>
<dbReference type="InterPro" id="IPR050531">
    <property type="entry name" value="SdhE_FAD_assembly_factor"/>
</dbReference>
<accession>A0A937LFK8</accession>
<dbReference type="Pfam" id="PF03937">
    <property type="entry name" value="Sdh5"/>
    <property type="match status" value="1"/>
</dbReference>
<dbReference type="PANTHER" id="PTHR39585:SF1">
    <property type="entry name" value="FAD ASSEMBLY FACTOR SDHE"/>
    <property type="match status" value="1"/>
</dbReference>
<comment type="subcellular location">
    <subcellularLocation>
        <location evidence="1">Cytoplasm</location>
    </subcellularLocation>
</comment>
<organism evidence="6 7">
    <name type="scientific">SAR86 cluster bacterium</name>
    <dbReference type="NCBI Taxonomy" id="2030880"/>
    <lineage>
        <taxon>Bacteria</taxon>
        <taxon>Pseudomonadati</taxon>
        <taxon>Pseudomonadota</taxon>
        <taxon>Gammaproteobacteria</taxon>
        <taxon>SAR86 cluster</taxon>
    </lineage>
</organism>
<keyword evidence="5" id="KW-0143">Chaperone</keyword>
<dbReference type="Gene3D" id="1.10.150.250">
    <property type="entry name" value="Flavinator of succinate dehydrogenase"/>
    <property type="match status" value="1"/>
</dbReference>
<sequence length="82" mass="9772">MSDLLNKAKFKARRGLNELDKVFVPFVEKRFLSLGNSQVDQLFELFEIDDVSLADIIIYKKMDYPIELKEIFEEIFKFYSEI</sequence>
<dbReference type="AlphaFoldDB" id="A0A937LFK8"/>
<evidence type="ECO:0000256" key="4">
    <source>
        <dbReference type="ARBA" id="ARBA00022490"/>
    </source>
</evidence>
<evidence type="ECO:0000256" key="3">
    <source>
        <dbReference type="ARBA" id="ARBA00019418"/>
    </source>
</evidence>
<dbReference type="EMBL" id="JADHQC010000006">
    <property type="protein sequence ID" value="MBL6811623.1"/>
    <property type="molecule type" value="Genomic_DNA"/>
</dbReference>